<dbReference type="EMBL" id="FNON01000002">
    <property type="protein sequence ID" value="SDX09539.1"/>
    <property type="molecule type" value="Genomic_DNA"/>
</dbReference>
<proteinExistence type="predicted"/>
<dbReference type="Proteomes" id="UP000199515">
    <property type="component" value="Unassembled WGS sequence"/>
</dbReference>
<accession>A0A1H2YY97</accession>
<reference evidence="1 2" key="1">
    <citation type="submission" date="2016-10" db="EMBL/GenBank/DDBJ databases">
        <authorList>
            <person name="de Groot N.N."/>
        </authorList>
    </citation>
    <scope>NUCLEOTIDE SEQUENCE [LARGE SCALE GENOMIC DNA]</scope>
    <source>
        <strain evidence="1 2">CPCC 202699</strain>
    </source>
</reference>
<dbReference type="AlphaFoldDB" id="A0A1H2YY97"/>
<sequence length="169" mass="18368">MTDLDFYARAVVDGTVMGLGQDSLPEDWEDRLGVNYVDDVRKGLMRRDFGLVEVSFQRVRGIWRCFGVGIQVHRLDRGVEAVVPAPVRAEFGEFGSPVGFAGVDAAVARMGGRLESANDGGSTYHDQFLSASTNARVHVVAQVDDPGVGGTSVGDVWSIHLSWRKNQDS</sequence>
<keyword evidence="2" id="KW-1185">Reference proteome</keyword>
<evidence type="ECO:0000313" key="2">
    <source>
        <dbReference type="Proteomes" id="UP000199515"/>
    </source>
</evidence>
<dbReference type="STRING" id="589385.SAMN05421504_102293"/>
<organism evidence="1 2">
    <name type="scientific">Amycolatopsis xylanica</name>
    <dbReference type="NCBI Taxonomy" id="589385"/>
    <lineage>
        <taxon>Bacteria</taxon>
        <taxon>Bacillati</taxon>
        <taxon>Actinomycetota</taxon>
        <taxon>Actinomycetes</taxon>
        <taxon>Pseudonocardiales</taxon>
        <taxon>Pseudonocardiaceae</taxon>
        <taxon>Amycolatopsis</taxon>
    </lineage>
</organism>
<dbReference type="OrthoDB" id="4551551at2"/>
<name>A0A1H2YY97_9PSEU</name>
<gene>
    <name evidence="1" type="ORF">SAMN05421504_102293</name>
</gene>
<dbReference type="RefSeq" id="WP_091288203.1">
    <property type="nucleotide sequence ID" value="NZ_FNON01000002.1"/>
</dbReference>
<protein>
    <submittedName>
        <fullName evidence="1">Uncharacterized protein</fullName>
    </submittedName>
</protein>
<evidence type="ECO:0000313" key="1">
    <source>
        <dbReference type="EMBL" id="SDX09539.1"/>
    </source>
</evidence>